<dbReference type="InterPro" id="IPR038765">
    <property type="entry name" value="Papain-like_cys_pep_sf"/>
</dbReference>
<evidence type="ECO:0000256" key="4">
    <source>
        <dbReference type="ARBA" id="ARBA00022807"/>
    </source>
</evidence>
<dbReference type="SUPFAM" id="SSF54001">
    <property type="entry name" value="Cysteine proteinases"/>
    <property type="match status" value="1"/>
</dbReference>
<dbReference type="InterPro" id="IPR039417">
    <property type="entry name" value="Peptidase_C1A_papain-like"/>
</dbReference>
<keyword evidence="5" id="KW-0865">Zymogen</keyword>
<dbReference type="Pfam" id="PF00112">
    <property type="entry name" value="Peptidase_C1"/>
    <property type="match status" value="1"/>
</dbReference>
<evidence type="ECO:0000256" key="5">
    <source>
        <dbReference type="ARBA" id="ARBA00023145"/>
    </source>
</evidence>
<feature type="domain" description="Cathepsin propeptide inhibitor" evidence="9">
    <location>
        <begin position="31"/>
        <end position="90"/>
    </location>
</feature>
<name>A0ABM5ENZ7_9SAUR</name>
<dbReference type="Pfam" id="PF08246">
    <property type="entry name" value="Inhibitor_I29"/>
    <property type="match status" value="1"/>
</dbReference>
<evidence type="ECO:0000256" key="2">
    <source>
        <dbReference type="ARBA" id="ARBA00022670"/>
    </source>
</evidence>
<keyword evidence="2" id="KW-0645">Protease</keyword>
<protein>
    <submittedName>
        <fullName evidence="11">Cathepsin L2-like</fullName>
    </submittedName>
</protein>
<evidence type="ECO:0000256" key="3">
    <source>
        <dbReference type="ARBA" id="ARBA00022801"/>
    </source>
</evidence>
<evidence type="ECO:0000313" key="10">
    <source>
        <dbReference type="Proteomes" id="UP001652642"/>
    </source>
</evidence>
<dbReference type="RefSeq" id="XP_072834870.1">
    <property type="nucleotide sequence ID" value="XM_072978769.1"/>
</dbReference>
<keyword evidence="6" id="KW-1015">Disulfide bond</keyword>
<dbReference type="InterPro" id="IPR000668">
    <property type="entry name" value="Peptidase_C1A_C"/>
</dbReference>
<dbReference type="SMART" id="SM00848">
    <property type="entry name" value="Inhibitor_I29"/>
    <property type="match status" value="1"/>
</dbReference>
<keyword evidence="7" id="KW-0732">Signal</keyword>
<proteinExistence type="inferred from homology"/>
<dbReference type="Proteomes" id="UP001652642">
    <property type="component" value="Chromosome 7"/>
</dbReference>
<evidence type="ECO:0000259" key="9">
    <source>
        <dbReference type="SMART" id="SM00848"/>
    </source>
</evidence>
<dbReference type="PANTHER" id="PTHR12411">
    <property type="entry name" value="CYSTEINE PROTEASE FAMILY C1-RELATED"/>
    <property type="match status" value="1"/>
</dbReference>
<gene>
    <name evidence="11" type="primary">LOC110079328</name>
</gene>
<dbReference type="Gene3D" id="3.90.70.10">
    <property type="entry name" value="Cysteine proteinases"/>
    <property type="match status" value="1"/>
</dbReference>
<sequence length="346" mass="39236">MAKMMPFLGPSVLVVLLRVSAALDPALDTAWEDWKSLHGKAYLEGEEFSRRAIWEENLRMIEQHNWEASQGKHTYRLGMNHFGDLTDEEFNQRTSCLLPDQVEQAVGNMSWFHDSATEEVPESVDWRKEGYVSPVKSQVIFSPPFYFLPQGLCGSCWAFSATGALESFHFKTTRQRVSFSEQNLLDCSWDQVNRGCQGGHPAQAFEYVRQNGGLSSEQDYPYRGKVGRCRRNARKIRIKISGFGRVQSGNEKELAYAVAKFGPVSVGINFNKRKFRYYKSGIFSRDCGRDKSGHAVLVVGYKTDNNGNGYWIVKNSYSRNWGINGYLHLKIGSNLCGIANNAFYPV</sequence>
<reference evidence="11" key="1">
    <citation type="submission" date="2025-08" db="UniProtKB">
        <authorList>
            <consortium name="RefSeq"/>
        </authorList>
    </citation>
    <scope>IDENTIFICATION</scope>
</reference>
<dbReference type="InterPro" id="IPR013201">
    <property type="entry name" value="Prot_inhib_I29"/>
</dbReference>
<evidence type="ECO:0000313" key="11">
    <source>
        <dbReference type="RefSeq" id="XP_072834870.1"/>
    </source>
</evidence>
<evidence type="ECO:0000256" key="6">
    <source>
        <dbReference type="ARBA" id="ARBA00023157"/>
    </source>
</evidence>
<evidence type="ECO:0000259" key="8">
    <source>
        <dbReference type="SMART" id="SM00645"/>
    </source>
</evidence>
<feature type="domain" description="Peptidase C1A papain C-terminal" evidence="8">
    <location>
        <begin position="120"/>
        <end position="346"/>
    </location>
</feature>
<dbReference type="CDD" id="cd02248">
    <property type="entry name" value="Peptidase_C1A"/>
    <property type="match status" value="1"/>
</dbReference>
<organism evidence="10 11">
    <name type="scientific">Pogona vitticeps</name>
    <name type="common">central bearded dragon</name>
    <dbReference type="NCBI Taxonomy" id="103695"/>
    <lineage>
        <taxon>Eukaryota</taxon>
        <taxon>Metazoa</taxon>
        <taxon>Chordata</taxon>
        <taxon>Craniata</taxon>
        <taxon>Vertebrata</taxon>
        <taxon>Euteleostomi</taxon>
        <taxon>Lepidosauria</taxon>
        <taxon>Squamata</taxon>
        <taxon>Bifurcata</taxon>
        <taxon>Unidentata</taxon>
        <taxon>Episquamata</taxon>
        <taxon>Toxicofera</taxon>
        <taxon>Iguania</taxon>
        <taxon>Acrodonta</taxon>
        <taxon>Agamidae</taxon>
        <taxon>Amphibolurinae</taxon>
        <taxon>Pogona</taxon>
    </lineage>
</organism>
<accession>A0ABM5ENZ7</accession>
<feature type="chain" id="PRO_5047433238" evidence="7">
    <location>
        <begin position="23"/>
        <end position="346"/>
    </location>
</feature>
<feature type="signal peptide" evidence="7">
    <location>
        <begin position="1"/>
        <end position="22"/>
    </location>
</feature>
<dbReference type="PRINTS" id="PR00705">
    <property type="entry name" value="PAPAIN"/>
</dbReference>
<dbReference type="InterPro" id="IPR013128">
    <property type="entry name" value="Peptidase_C1A"/>
</dbReference>
<dbReference type="SMART" id="SM00645">
    <property type="entry name" value="Pept_C1"/>
    <property type="match status" value="1"/>
</dbReference>
<evidence type="ECO:0000256" key="7">
    <source>
        <dbReference type="SAM" id="SignalP"/>
    </source>
</evidence>
<dbReference type="PROSITE" id="PS00139">
    <property type="entry name" value="THIOL_PROTEASE_CYS"/>
    <property type="match status" value="1"/>
</dbReference>
<dbReference type="InterPro" id="IPR000169">
    <property type="entry name" value="Pept_cys_AS"/>
</dbReference>
<keyword evidence="10" id="KW-1185">Reference proteome</keyword>
<keyword evidence="3" id="KW-0378">Hydrolase</keyword>
<keyword evidence="4" id="KW-0788">Thiol protease</keyword>
<comment type="similarity">
    <text evidence="1">Belongs to the peptidase C1 family.</text>
</comment>
<dbReference type="GeneID" id="110079328"/>
<evidence type="ECO:0000256" key="1">
    <source>
        <dbReference type="ARBA" id="ARBA00008455"/>
    </source>
</evidence>